<keyword evidence="9 15" id="KW-1133">Transmembrane helix</keyword>
<name>A0A9W8G6N5_9FUNG</name>
<evidence type="ECO:0000256" key="14">
    <source>
        <dbReference type="ARBA" id="ARBA00023221"/>
    </source>
</evidence>
<dbReference type="SUPFAM" id="SSF48576">
    <property type="entry name" value="Terpenoid synthases"/>
    <property type="match status" value="1"/>
</dbReference>
<evidence type="ECO:0000313" key="17">
    <source>
        <dbReference type="Proteomes" id="UP001151518"/>
    </source>
</evidence>
<dbReference type="InterPro" id="IPR008949">
    <property type="entry name" value="Isoprenoid_synthase_dom_sf"/>
</dbReference>
<dbReference type="SFLD" id="SFLDS00005">
    <property type="entry name" value="Isoprenoid_Synthase_Type_I"/>
    <property type="match status" value="1"/>
</dbReference>
<dbReference type="GO" id="GO:0045338">
    <property type="term" value="P:farnesyl diphosphate metabolic process"/>
    <property type="evidence" value="ECO:0007669"/>
    <property type="project" value="InterPro"/>
</dbReference>
<evidence type="ECO:0000256" key="4">
    <source>
        <dbReference type="ARBA" id="ARBA00012373"/>
    </source>
</evidence>
<dbReference type="Proteomes" id="UP001151518">
    <property type="component" value="Unassembled WGS sequence"/>
</dbReference>
<keyword evidence="5" id="KW-0444">Lipid biosynthesis</keyword>
<evidence type="ECO:0000256" key="11">
    <source>
        <dbReference type="ARBA" id="ARBA00023098"/>
    </source>
</evidence>
<gene>
    <name evidence="16" type="primary">ERG9</name>
    <name evidence="16" type="ORF">GGI25_000801</name>
</gene>
<keyword evidence="11" id="KW-0443">Lipid metabolism</keyword>
<dbReference type="GO" id="GO:0055056">
    <property type="term" value="F:D-glucose transmembrane transporter activity"/>
    <property type="evidence" value="ECO:0007669"/>
    <property type="project" value="UniProtKB-UniRule"/>
</dbReference>
<evidence type="ECO:0000256" key="8">
    <source>
        <dbReference type="ARBA" id="ARBA00022955"/>
    </source>
</evidence>
<dbReference type="InterPro" id="IPR019845">
    <property type="entry name" value="Squalene/phytoene_synthase_CS"/>
</dbReference>
<feature type="transmembrane region" description="Helical" evidence="15">
    <location>
        <begin position="385"/>
        <end position="404"/>
    </location>
</feature>
<comment type="similarity">
    <text evidence="3 15">Belongs to the phytoene/squalene synthase family.</text>
</comment>
<dbReference type="FunFam" id="1.10.600.10:FF:000003">
    <property type="entry name" value="Farnesyl-diphosphate farnesyltransferase 1"/>
    <property type="match status" value="1"/>
</dbReference>
<comment type="cofactor">
    <cofactor evidence="1 15">
        <name>Mg(2+)</name>
        <dbReference type="ChEBI" id="CHEBI:18420"/>
    </cofactor>
</comment>
<dbReference type="InterPro" id="IPR044844">
    <property type="entry name" value="Trans_IPPS_euk-type"/>
</dbReference>
<proteinExistence type="inferred from homology"/>
<dbReference type="OrthoDB" id="431150at2759"/>
<protein>
    <recommendedName>
        <fullName evidence="4 15">Squalene synthase</fullName>
        <shortName evidence="15">SQS</shortName>
        <shortName evidence="15">SS</shortName>
        <ecNumber evidence="4 15">2.5.1.21</ecNumber>
    </recommendedName>
</protein>
<organism evidence="16 17">
    <name type="scientific">Coemansia spiralis</name>
    <dbReference type="NCBI Taxonomy" id="417178"/>
    <lineage>
        <taxon>Eukaryota</taxon>
        <taxon>Fungi</taxon>
        <taxon>Fungi incertae sedis</taxon>
        <taxon>Zoopagomycota</taxon>
        <taxon>Kickxellomycotina</taxon>
        <taxon>Kickxellomycetes</taxon>
        <taxon>Kickxellales</taxon>
        <taxon>Kickxellaceae</taxon>
        <taxon>Coemansia</taxon>
    </lineage>
</organism>
<reference evidence="16" key="1">
    <citation type="submission" date="2022-07" db="EMBL/GenBank/DDBJ databases">
        <title>Phylogenomic reconstructions and comparative analyses of Kickxellomycotina fungi.</title>
        <authorList>
            <person name="Reynolds N.K."/>
            <person name="Stajich J.E."/>
            <person name="Barry K."/>
            <person name="Grigoriev I.V."/>
            <person name="Crous P."/>
            <person name="Smith M.E."/>
        </authorList>
    </citation>
    <scope>NUCLEOTIDE SEQUENCE</scope>
    <source>
        <strain evidence="16">NRRL 3115</strain>
    </source>
</reference>
<keyword evidence="12 15" id="KW-0472">Membrane</keyword>
<dbReference type="GO" id="GO:0006696">
    <property type="term" value="P:ergosterol biosynthetic process"/>
    <property type="evidence" value="ECO:0007669"/>
    <property type="project" value="TreeGrafter"/>
</dbReference>
<dbReference type="NCBIfam" id="TIGR01559">
    <property type="entry name" value="squal_synth"/>
    <property type="match status" value="1"/>
</dbReference>
<evidence type="ECO:0000256" key="10">
    <source>
        <dbReference type="ARBA" id="ARBA00023011"/>
    </source>
</evidence>
<dbReference type="Gene3D" id="1.10.600.10">
    <property type="entry name" value="Farnesyl Diphosphate Synthase"/>
    <property type="match status" value="1"/>
</dbReference>
<keyword evidence="6 15" id="KW-0808">Transferase</keyword>
<evidence type="ECO:0000256" key="13">
    <source>
        <dbReference type="ARBA" id="ARBA00023166"/>
    </source>
</evidence>
<sequence>MAFLDWVLHPTELWAGFWYVMRHAPPDEKTNKLQVSGEMKRCYDFLEMTSRSFAAVIQELNPKLRDGICLFYLVLRGLDTIEDDMTIPGAKKRHLLESFHEIIYQKGWTFKESGPDEKDAILLVEFEVVIAEFLRLPTEYQEVIADITRRMGAGMAKYTRSRVVTMDDYDEYCHYVAGLVGHGLSRLFAVSGLEDKSVGENLELANSMGLFLQKTNITRDINEDVLDGRCFWPKAVWSKYAENEEEIISKRNRDNGLCALNEMCVNALSYIPHVMDYLSQIKEPSVFRFCAIPQVMAIATIVLCFNNANVLDDNVKIRKGEALKLISQATTMDNVKRVFYWYLVALEKKNHPGSHMYEEVRKITDKAKKDIASTLKGGAPVDFTFEYLLIGLFLVTAFFFFYSYSQSTQQQQL</sequence>
<dbReference type="PROSITE" id="PS01044">
    <property type="entry name" value="SQUALEN_PHYTOEN_SYN_1"/>
    <property type="match status" value="1"/>
</dbReference>
<dbReference type="InterPro" id="IPR033904">
    <property type="entry name" value="Trans_IPPS_HH"/>
</dbReference>
<evidence type="ECO:0000256" key="6">
    <source>
        <dbReference type="ARBA" id="ARBA00022679"/>
    </source>
</evidence>
<evidence type="ECO:0000256" key="7">
    <source>
        <dbReference type="ARBA" id="ARBA00022692"/>
    </source>
</evidence>
<evidence type="ECO:0000256" key="1">
    <source>
        <dbReference type="ARBA" id="ARBA00001946"/>
    </source>
</evidence>
<dbReference type="CDD" id="cd00683">
    <property type="entry name" value="Trans_IPPS_HH"/>
    <property type="match status" value="1"/>
</dbReference>
<comment type="pathway">
    <text evidence="15">Terpene metabolism; lanosterol biosynthesis; lanosterol from farnesyl diphosphate: step 1/3.</text>
</comment>
<evidence type="ECO:0000256" key="15">
    <source>
        <dbReference type="RuleBase" id="RU368088"/>
    </source>
</evidence>
<comment type="caution">
    <text evidence="16">The sequence shown here is derived from an EMBL/GenBank/DDBJ whole genome shotgun (WGS) entry which is preliminary data.</text>
</comment>
<dbReference type="InterPro" id="IPR002060">
    <property type="entry name" value="Squ/phyt_synthse"/>
</dbReference>
<comment type="function">
    <text evidence="15">Catalyzes the condensation of 2 farnesyl pyrophosphate (FPP) moieties to form squalene.</text>
</comment>
<dbReference type="PROSITE" id="PS01045">
    <property type="entry name" value="SQUALEN_PHYTOEN_SYN_2"/>
    <property type="match status" value="1"/>
</dbReference>
<comment type="catalytic activity">
    <reaction evidence="15">
        <text>2 (2E,6E)-farnesyl diphosphate + NADH + H(+) = squalene + 2 diphosphate + NAD(+)</text>
        <dbReference type="Rhea" id="RHEA:32299"/>
        <dbReference type="ChEBI" id="CHEBI:15378"/>
        <dbReference type="ChEBI" id="CHEBI:15440"/>
        <dbReference type="ChEBI" id="CHEBI:33019"/>
        <dbReference type="ChEBI" id="CHEBI:57540"/>
        <dbReference type="ChEBI" id="CHEBI:57945"/>
        <dbReference type="ChEBI" id="CHEBI:175763"/>
        <dbReference type="EC" id="2.5.1.21"/>
    </reaction>
</comment>
<dbReference type="AlphaFoldDB" id="A0A9W8G6N5"/>
<evidence type="ECO:0000256" key="2">
    <source>
        <dbReference type="ARBA" id="ARBA00004370"/>
    </source>
</evidence>
<keyword evidence="13" id="KW-1207">Sterol metabolism</keyword>
<accession>A0A9W8G6N5</accession>
<keyword evidence="8" id="KW-0752">Steroid biosynthesis</keyword>
<comment type="subcellular location">
    <subcellularLocation>
        <location evidence="2">Membrane</location>
    </subcellularLocation>
</comment>
<dbReference type="InterPro" id="IPR006449">
    <property type="entry name" value="Squal_synth-like"/>
</dbReference>
<evidence type="ECO:0000313" key="16">
    <source>
        <dbReference type="EMBL" id="KAJ2680208.1"/>
    </source>
</evidence>
<dbReference type="PANTHER" id="PTHR11626:SF2">
    <property type="entry name" value="SQUALENE SYNTHASE"/>
    <property type="match status" value="1"/>
</dbReference>
<keyword evidence="10" id="KW-0756">Sterol biosynthesis</keyword>
<evidence type="ECO:0000256" key="5">
    <source>
        <dbReference type="ARBA" id="ARBA00022516"/>
    </source>
</evidence>
<evidence type="ECO:0000256" key="9">
    <source>
        <dbReference type="ARBA" id="ARBA00022989"/>
    </source>
</evidence>
<keyword evidence="14" id="KW-0753">Steroid metabolism</keyword>
<dbReference type="PANTHER" id="PTHR11626">
    <property type="entry name" value="FARNESYL-DIPHOSPHATE FARNESYLTRANSFERASE"/>
    <property type="match status" value="1"/>
</dbReference>
<dbReference type="Pfam" id="PF00494">
    <property type="entry name" value="SQS_PSY"/>
    <property type="match status" value="1"/>
</dbReference>
<dbReference type="GO" id="GO:0051996">
    <property type="term" value="F:squalene synthase [NAD(P)H] activity"/>
    <property type="evidence" value="ECO:0007669"/>
    <property type="project" value="UniProtKB-UniRule"/>
</dbReference>
<evidence type="ECO:0000256" key="3">
    <source>
        <dbReference type="ARBA" id="ARBA00006251"/>
    </source>
</evidence>
<dbReference type="GO" id="GO:0005789">
    <property type="term" value="C:endoplasmic reticulum membrane"/>
    <property type="evidence" value="ECO:0007669"/>
    <property type="project" value="TreeGrafter"/>
</dbReference>
<evidence type="ECO:0000256" key="12">
    <source>
        <dbReference type="ARBA" id="ARBA00023136"/>
    </source>
</evidence>
<keyword evidence="7 15" id="KW-0812">Transmembrane</keyword>
<dbReference type="EC" id="2.5.1.21" evidence="4 15"/>
<dbReference type="EMBL" id="JANBTW010000006">
    <property type="protein sequence ID" value="KAJ2680208.1"/>
    <property type="molecule type" value="Genomic_DNA"/>
</dbReference>
<dbReference type="SFLD" id="SFLDG01018">
    <property type="entry name" value="Squalene/Phytoene_Synthase_Lik"/>
    <property type="match status" value="1"/>
</dbReference>
<comment type="catalytic activity">
    <reaction evidence="15">
        <text>2 (2E,6E)-farnesyl diphosphate + NADPH + H(+) = squalene + 2 diphosphate + NADP(+)</text>
        <dbReference type="Rhea" id="RHEA:32295"/>
        <dbReference type="ChEBI" id="CHEBI:15378"/>
        <dbReference type="ChEBI" id="CHEBI:15440"/>
        <dbReference type="ChEBI" id="CHEBI:33019"/>
        <dbReference type="ChEBI" id="CHEBI:57783"/>
        <dbReference type="ChEBI" id="CHEBI:58349"/>
        <dbReference type="ChEBI" id="CHEBI:175763"/>
        <dbReference type="EC" id="2.5.1.21"/>
    </reaction>
</comment>